<evidence type="ECO:0000313" key="1">
    <source>
        <dbReference type="EMBL" id="NNU33171.1"/>
    </source>
</evidence>
<sequence>MTDQQIFAVPEQSADKTITIPDPQNYNTLTMVLQARLPGINIEIDEQGFRRLVSMRPPVEMLATVDGTDKFSGREIGLILDGRKIRNTSEVDELMEGGILVEDIAKIEVVRTNMALINALRDGREGYVGYVLLVTKPYWSRKRYYPSVANIMPKGFNKARRFYSPRYDAPADTYKQPDLRTTIYWDPYLQTDINGKTTLDYYNGDGPGTYRVVVEGINIDGHLGPAGLYL</sequence>
<name>A0ABX1W0H6_9SPHI</name>
<evidence type="ECO:0008006" key="3">
    <source>
        <dbReference type="Google" id="ProtNLM"/>
    </source>
</evidence>
<dbReference type="EMBL" id="JABFCR010000004">
    <property type="protein sequence ID" value="NNU33171.1"/>
    <property type="molecule type" value="Genomic_DNA"/>
</dbReference>
<comment type="caution">
    <text evidence="1">The sequence shown here is derived from an EMBL/GenBank/DDBJ whole genome shotgun (WGS) entry which is preliminary data.</text>
</comment>
<accession>A0ABX1W0H6</accession>
<reference evidence="1 2" key="1">
    <citation type="submission" date="2020-05" db="EMBL/GenBank/DDBJ databases">
        <authorList>
            <person name="Khan S.A."/>
            <person name="Jeon C.O."/>
            <person name="Chun B.H."/>
        </authorList>
    </citation>
    <scope>NUCLEOTIDE SEQUENCE [LARGE SCALE GENOMIC DNA]</scope>
    <source>
        <strain evidence="1 2">S1162</strain>
    </source>
</reference>
<evidence type="ECO:0000313" key="2">
    <source>
        <dbReference type="Proteomes" id="UP000566071"/>
    </source>
</evidence>
<organism evidence="1 2">
    <name type="scientific">Mucilaginibacter humi</name>
    <dbReference type="NCBI Taxonomy" id="2732510"/>
    <lineage>
        <taxon>Bacteria</taxon>
        <taxon>Pseudomonadati</taxon>
        <taxon>Bacteroidota</taxon>
        <taxon>Sphingobacteriia</taxon>
        <taxon>Sphingobacteriales</taxon>
        <taxon>Sphingobacteriaceae</taxon>
        <taxon>Mucilaginibacter</taxon>
    </lineage>
</organism>
<proteinExistence type="predicted"/>
<protein>
    <recommendedName>
        <fullName evidence="3">TonB-dependent receptor plug domain-containing protein</fullName>
    </recommendedName>
</protein>
<gene>
    <name evidence="1" type="ORF">HK413_01460</name>
</gene>
<dbReference type="Proteomes" id="UP000566071">
    <property type="component" value="Unassembled WGS sequence"/>
</dbReference>
<keyword evidence="2" id="KW-1185">Reference proteome</keyword>
<dbReference type="RefSeq" id="WP_175268873.1">
    <property type="nucleotide sequence ID" value="NZ_JABFCR010000004.1"/>
</dbReference>